<dbReference type="SUPFAM" id="SSF46609">
    <property type="entry name" value="Fe,Mn superoxide dismutase (SOD), N-terminal domain"/>
    <property type="match status" value="1"/>
</dbReference>
<dbReference type="GO" id="GO:0005737">
    <property type="term" value="C:cytoplasm"/>
    <property type="evidence" value="ECO:0007669"/>
    <property type="project" value="TreeGrafter"/>
</dbReference>
<feature type="binding site" evidence="5">
    <location>
        <position position="66"/>
    </location>
    <ligand>
        <name>Mn(2+)</name>
        <dbReference type="ChEBI" id="CHEBI:29035"/>
    </ligand>
</feature>
<feature type="binding site" evidence="5">
    <location>
        <position position="203"/>
    </location>
    <ligand>
        <name>Mn(2+)</name>
        <dbReference type="ChEBI" id="CHEBI:29035"/>
    </ligand>
</feature>
<dbReference type="SUPFAM" id="SSF54719">
    <property type="entry name" value="Fe,Mn superoxide dismutase (SOD), C-terminal domain"/>
    <property type="match status" value="1"/>
</dbReference>
<dbReference type="PRINTS" id="PR01703">
    <property type="entry name" value="MNSODISMTASE"/>
</dbReference>
<evidence type="ECO:0000259" key="8">
    <source>
        <dbReference type="Pfam" id="PF02777"/>
    </source>
</evidence>
<feature type="domain" description="Manganese/iron superoxide dismutase N-terminal" evidence="7">
    <location>
        <begin position="42"/>
        <end position="123"/>
    </location>
</feature>
<dbReference type="GO" id="GO:0046872">
    <property type="term" value="F:metal ion binding"/>
    <property type="evidence" value="ECO:0007669"/>
    <property type="project" value="UniProtKB-KW"/>
</dbReference>
<comment type="catalytic activity">
    <reaction evidence="6">
        <text>2 superoxide + 2 H(+) = H2O2 + O2</text>
        <dbReference type="Rhea" id="RHEA:20696"/>
        <dbReference type="ChEBI" id="CHEBI:15378"/>
        <dbReference type="ChEBI" id="CHEBI:15379"/>
        <dbReference type="ChEBI" id="CHEBI:16240"/>
        <dbReference type="ChEBI" id="CHEBI:18421"/>
        <dbReference type="EC" id="1.15.1.1"/>
    </reaction>
</comment>
<dbReference type="InterPro" id="IPR036314">
    <property type="entry name" value="SOD_C_sf"/>
</dbReference>
<keyword evidence="3 5" id="KW-0479">Metal-binding</keyword>
<dbReference type="InterPro" id="IPR019833">
    <property type="entry name" value="Mn/Fe_SOD_BS"/>
</dbReference>
<dbReference type="FunFam" id="3.55.40.20:FF:000004">
    <property type="entry name" value="Superoxide dismutase [Fe]"/>
    <property type="match status" value="1"/>
</dbReference>
<sequence length="251" mass="29293">MEYFQSYKFKYQQLLDSNNFLMKKSTLLFCVLFLVMNVAAQFSQKPLPFAFQDLEPFIDATTMEIHYSKHHVAYIKNLNAAIKGTAAEKLDLATLLSQISLQTNMVRNNAGGHYNHEFFWSILTPKKDTKPSNELLKAITDKYKSIDSLKSKFNKIATTRFGSGWAWLIVNQEGKLDISTTPNQDNPLMDNTPQKGHPILAIDLWEHAYYLKYQNKRADYLQAIWNVIDWYEVSEKYQKAMVKYLPEEFKY</sequence>
<dbReference type="InterPro" id="IPR019832">
    <property type="entry name" value="Mn/Fe_SOD_C"/>
</dbReference>
<dbReference type="PANTHER" id="PTHR43595">
    <property type="entry name" value="37S RIBOSOMAL PROTEIN S26, MITOCHONDRIAL"/>
    <property type="match status" value="1"/>
</dbReference>
<protein>
    <recommendedName>
        <fullName evidence="2 6">Superoxide dismutase</fullName>
        <ecNumber evidence="2 6">1.15.1.1</ecNumber>
    </recommendedName>
</protein>
<dbReference type="InterPro" id="IPR001189">
    <property type="entry name" value="Mn/Fe_SOD"/>
</dbReference>
<evidence type="ECO:0000259" key="7">
    <source>
        <dbReference type="Pfam" id="PF00081"/>
    </source>
</evidence>
<dbReference type="Gene3D" id="3.55.40.20">
    <property type="entry name" value="Iron/manganese superoxide dismutase, C-terminal domain"/>
    <property type="match status" value="1"/>
</dbReference>
<evidence type="ECO:0000256" key="5">
    <source>
        <dbReference type="PIRSR" id="PIRSR000349-1"/>
    </source>
</evidence>
<dbReference type="PIRSF" id="PIRSF000349">
    <property type="entry name" value="SODismutase"/>
    <property type="match status" value="1"/>
</dbReference>
<evidence type="ECO:0000256" key="3">
    <source>
        <dbReference type="ARBA" id="ARBA00022723"/>
    </source>
</evidence>
<dbReference type="EMBL" id="VFPJ01000001">
    <property type="protein sequence ID" value="TQM39694.1"/>
    <property type="molecule type" value="Genomic_DNA"/>
</dbReference>
<gene>
    <name evidence="9" type="ORF">BC670_0517</name>
</gene>
<name>A0A543G111_9FLAO</name>
<dbReference type="Proteomes" id="UP000320773">
    <property type="component" value="Unassembled WGS sequence"/>
</dbReference>
<dbReference type="PANTHER" id="PTHR43595:SF2">
    <property type="entry name" value="SMALL RIBOSOMAL SUBUNIT PROTEIN MS42"/>
    <property type="match status" value="1"/>
</dbReference>
<evidence type="ECO:0000256" key="2">
    <source>
        <dbReference type="ARBA" id="ARBA00012682"/>
    </source>
</evidence>
<feature type="binding site" evidence="5">
    <location>
        <position position="116"/>
    </location>
    <ligand>
        <name>Mn(2+)</name>
        <dbReference type="ChEBI" id="CHEBI:29035"/>
    </ligand>
</feature>
<dbReference type="Pfam" id="PF02777">
    <property type="entry name" value="Sod_Fe_C"/>
    <property type="match status" value="1"/>
</dbReference>
<dbReference type="InterPro" id="IPR036324">
    <property type="entry name" value="Mn/Fe_SOD_N_sf"/>
</dbReference>
<comment type="similarity">
    <text evidence="1 6">Belongs to the iron/manganese superoxide dismutase family.</text>
</comment>
<evidence type="ECO:0000313" key="10">
    <source>
        <dbReference type="Proteomes" id="UP000320773"/>
    </source>
</evidence>
<evidence type="ECO:0000256" key="1">
    <source>
        <dbReference type="ARBA" id="ARBA00008714"/>
    </source>
</evidence>
<dbReference type="Pfam" id="PF00081">
    <property type="entry name" value="Sod_Fe_N"/>
    <property type="match status" value="1"/>
</dbReference>
<evidence type="ECO:0000256" key="6">
    <source>
        <dbReference type="RuleBase" id="RU000414"/>
    </source>
</evidence>
<dbReference type="EC" id="1.15.1.1" evidence="2 6"/>
<evidence type="ECO:0000256" key="4">
    <source>
        <dbReference type="ARBA" id="ARBA00023002"/>
    </source>
</evidence>
<feature type="domain" description="Manganese/iron superoxide dismutase C-terminal" evidence="8">
    <location>
        <begin position="131"/>
        <end position="235"/>
    </location>
</feature>
<accession>A0A543G111</accession>
<reference evidence="9 10" key="1">
    <citation type="submission" date="2019-06" db="EMBL/GenBank/DDBJ databases">
        <title>Genomic Encyclopedia of Archaeal and Bacterial Type Strains, Phase II (KMG-II): from individual species to whole genera.</title>
        <authorList>
            <person name="Goeker M."/>
        </authorList>
    </citation>
    <scope>NUCLEOTIDE SEQUENCE [LARGE SCALE GENOMIC DNA]</scope>
    <source>
        <strain evidence="9 10">DSM 24789</strain>
    </source>
</reference>
<dbReference type="GO" id="GO:0004784">
    <property type="term" value="F:superoxide dismutase activity"/>
    <property type="evidence" value="ECO:0007669"/>
    <property type="project" value="UniProtKB-EC"/>
</dbReference>
<comment type="caution">
    <text evidence="9">The sequence shown here is derived from an EMBL/GenBank/DDBJ whole genome shotgun (WGS) entry which is preliminary data.</text>
</comment>
<dbReference type="PROSITE" id="PS00088">
    <property type="entry name" value="SOD_MN"/>
    <property type="match status" value="1"/>
</dbReference>
<comment type="function">
    <text evidence="6">Destroys radicals which are normally produced within the cells and which are toxic to biological systems.</text>
</comment>
<dbReference type="InterPro" id="IPR019831">
    <property type="entry name" value="Mn/Fe_SOD_N"/>
</dbReference>
<evidence type="ECO:0000313" key="9">
    <source>
        <dbReference type="EMBL" id="TQM39694.1"/>
    </source>
</evidence>
<dbReference type="Gene3D" id="1.10.287.990">
    <property type="entry name" value="Fe,Mn superoxide dismutase (SOD) domain"/>
    <property type="match status" value="1"/>
</dbReference>
<proteinExistence type="inferred from homology"/>
<organism evidence="9 10">
    <name type="scientific">Flavobacterium branchiophilum</name>
    <dbReference type="NCBI Taxonomy" id="55197"/>
    <lineage>
        <taxon>Bacteria</taxon>
        <taxon>Pseudomonadati</taxon>
        <taxon>Bacteroidota</taxon>
        <taxon>Flavobacteriia</taxon>
        <taxon>Flavobacteriales</taxon>
        <taxon>Flavobacteriaceae</taxon>
        <taxon>Flavobacterium</taxon>
    </lineage>
</organism>
<dbReference type="AlphaFoldDB" id="A0A543G111"/>
<keyword evidence="4 6" id="KW-0560">Oxidoreductase</keyword>
<feature type="binding site" evidence="5">
    <location>
        <position position="207"/>
    </location>
    <ligand>
        <name>Mn(2+)</name>
        <dbReference type="ChEBI" id="CHEBI:29035"/>
    </ligand>
</feature>